<accession>A0AAW9Q7W5</accession>
<dbReference type="Pfam" id="PF07589">
    <property type="entry name" value="PEP-CTERM"/>
    <property type="match status" value="1"/>
</dbReference>
<sequence length="227" mass="23469">MTQTITRAAGALCLAAFALGAQAAAYDTNLIVNGGAEQGTAGWTAYDGYSLFSAVDYGSNWVLPTQPGPADRGGKLFVGGSGVQIAAGYQLLDLSANSPAIATGQVSYDLSGWLGGWTNQGDNAVFFVSFLDATSNVLGTASLGPVTPADRNNTTGLFYRDASGYLPAGTTQVRFDLSMERLVSGDNDGYADNLSFTISAVPEPETYALMLAGLAAVGLVARRRNRG</sequence>
<dbReference type="RefSeq" id="WP_332291466.1">
    <property type="nucleotide sequence ID" value="NZ_JAZIBG010000036.1"/>
</dbReference>
<name>A0AAW9Q7W5_9BURK</name>
<evidence type="ECO:0000256" key="1">
    <source>
        <dbReference type="SAM" id="SignalP"/>
    </source>
</evidence>
<dbReference type="Proteomes" id="UP001336250">
    <property type="component" value="Unassembled WGS sequence"/>
</dbReference>
<dbReference type="Gene3D" id="2.60.120.260">
    <property type="entry name" value="Galactose-binding domain-like"/>
    <property type="match status" value="1"/>
</dbReference>
<organism evidence="3 4">
    <name type="scientific">Aquincola agrisoli</name>
    <dbReference type="NCBI Taxonomy" id="3119538"/>
    <lineage>
        <taxon>Bacteria</taxon>
        <taxon>Pseudomonadati</taxon>
        <taxon>Pseudomonadota</taxon>
        <taxon>Betaproteobacteria</taxon>
        <taxon>Burkholderiales</taxon>
        <taxon>Sphaerotilaceae</taxon>
        <taxon>Aquincola</taxon>
    </lineage>
</organism>
<evidence type="ECO:0000313" key="3">
    <source>
        <dbReference type="EMBL" id="MEF7616093.1"/>
    </source>
</evidence>
<reference evidence="3 4" key="1">
    <citation type="submission" date="2024-02" db="EMBL/GenBank/DDBJ databases">
        <title>Genome sequence of Aquincola sp. MAHUQ-54.</title>
        <authorList>
            <person name="Huq M.A."/>
        </authorList>
    </citation>
    <scope>NUCLEOTIDE SEQUENCE [LARGE SCALE GENOMIC DNA]</scope>
    <source>
        <strain evidence="3 4">MAHUQ-54</strain>
    </source>
</reference>
<gene>
    <name evidence="3" type="ORF">V4F39_19420</name>
</gene>
<dbReference type="EMBL" id="JAZIBG010000036">
    <property type="protein sequence ID" value="MEF7616093.1"/>
    <property type="molecule type" value="Genomic_DNA"/>
</dbReference>
<keyword evidence="1" id="KW-0732">Signal</keyword>
<proteinExistence type="predicted"/>
<keyword evidence="4" id="KW-1185">Reference proteome</keyword>
<dbReference type="InterPro" id="IPR013424">
    <property type="entry name" value="Ice-binding_C"/>
</dbReference>
<evidence type="ECO:0000313" key="4">
    <source>
        <dbReference type="Proteomes" id="UP001336250"/>
    </source>
</evidence>
<evidence type="ECO:0000259" key="2">
    <source>
        <dbReference type="Pfam" id="PF07589"/>
    </source>
</evidence>
<dbReference type="AlphaFoldDB" id="A0AAW9Q7W5"/>
<comment type="caution">
    <text evidence="3">The sequence shown here is derived from an EMBL/GenBank/DDBJ whole genome shotgun (WGS) entry which is preliminary data.</text>
</comment>
<protein>
    <submittedName>
        <fullName evidence="3">PEP-CTERM sorting domain-containing protein</fullName>
    </submittedName>
</protein>
<feature type="domain" description="Ice-binding protein C-terminal" evidence="2">
    <location>
        <begin position="200"/>
        <end position="224"/>
    </location>
</feature>
<feature type="signal peptide" evidence="1">
    <location>
        <begin position="1"/>
        <end position="23"/>
    </location>
</feature>
<dbReference type="NCBIfam" id="TIGR02595">
    <property type="entry name" value="PEP_CTERM"/>
    <property type="match status" value="1"/>
</dbReference>
<feature type="chain" id="PRO_5043790894" evidence="1">
    <location>
        <begin position="24"/>
        <end position="227"/>
    </location>
</feature>